<protein>
    <submittedName>
        <fullName evidence="2">Transposase</fullName>
    </submittedName>
</protein>
<reference evidence="2" key="2">
    <citation type="submission" date="2022-02" db="EMBL/GenBank/DDBJ databases">
        <authorList>
            <person name="Elcheninov A.G."/>
            <person name="Sorokin D.Y."/>
            <person name="Kublanov I.V."/>
        </authorList>
    </citation>
    <scope>NUCLEOTIDE SEQUENCE</scope>
    <source>
        <strain evidence="2">AArc-St2</strain>
    </source>
</reference>
<dbReference type="InterPro" id="IPR002559">
    <property type="entry name" value="Transposase_11"/>
</dbReference>
<dbReference type="GO" id="GO:0004803">
    <property type="term" value="F:transposase activity"/>
    <property type="evidence" value="ECO:0007669"/>
    <property type="project" value="InterPro"/>
</dbReference>
<name>A0AAE3K9V3_9EURY</name>
<evidence type="ECO:0000313" key="2">
    <source>
        <dbReference type="EMBL" id="MCL9818398.1"/>
    </source>
</evidence>
<feature type="domain" description="Transposase IS4-like" evidence="1">
    <location>
        <begin position="8"/>
        <end position="136"/>
    </location>
</feature>
<dbReference type="GO" id="GO:0003677">
    <property type="term" value="F:DNA binding"/>
    <property type="evidence" value="ECO:0007669"/>
    <property type="project" value="InterPro"/>
</dbReference>
<gene>
    <name evidence="2" type="ORF">AArcSt2_15765</name>
</gene>
<reference evidence="2" key="1">
    <citation type="journal article" date="2022" name="Syst. Appl. Microbiol.">
        <title>Natronocalculus amylovorans gen. nov., sp. nov., and Natranaeroarchaeum aerophilus sp. nov., dominant culturable amylolytic natronoarchaea from hypersaline soda lakes in southwestern Siberia.</title>
        <authorList>
            <person name="Sorokin D.Y."/>
            <person name="Elcheninov A.G."/>
            <person name="Khizhniak T.V."/>
            <person name="Koenen M."/>
            <person name="Bale N.J."/>
            <person name="Damste J.S.S."/>
            <person name="Kublanov I.V."/>
        </authorList>
    </citation>
    <scope>NUCLEOTIDE SEQUENCE</scope>
    <source>
        <strain evidence="2">AArc-St2</strain>
    </source>
</reference>
<dbReference type="InterPro" id="IPR012337">
    <property type="entry name" value="RNaseH-like_sf"/>
</dbReference>
<dbReference type="Proteomes" id="UP001203207">
    <property type="component" value="Unassembled WGS sequence"/>
</dbReference>
<sequence>MDANGFRAKCEAVRSLIETAREYVSIRQVYLDRGFYQVHVVSELEQLGVDYIVRARASSGMKGRLSAGAETVVDDYTMQRNRPPTATVDVTVFAVPHRSNDDEHVWFVTSLDVDSSTAKAYAAAAFRRRWGIETSYR</sequence>
<dbReference type="Pfam" id="PF01609">
    <property type="entry name" value="DDE_Tnp_1"/>
    <property type="match status" value="1"/>
</dbReference>
<dbReference type="RefSeq" id="WP_250586081.1">
    <property type="nucleotide sequence ID" value="NZ_JAKRVX010000011.1"/>
</dbReference>
<organism evidence="2 3">
    <name type="scientific">Natronocalculus amylovorans</name>
    <dbReference type="NCBI Taxonomy" id="2917812"/>
    <lineage>
        <taxon>Archaea</taxon>
        <taxon>Methanobacteriati</taxon>
        <taxon>Methanobacteriota</taxon>
        <taxon>Stenosarchaea group</taxon>
        <taxon>Halobacteria</taxon>
        <taxon>Halobacteriales</taxon>
        <taxon>Haloferacaceae</taxon>
        <taxon>Natronocalculus</taxon>
    </lineage>
</organism>
<evidence type="ECO:0000259" key="1">
    <source>
        <dbReference type="Pfam" id="PF01609"/>
    </source>
</evidence>
<dbReference type="GO" id="GO:0006313">
    <property type="term" value="P:DNA transposition"/>
    <property type="evidence" value="ECO:0007669"/>
    <property type="project" value="InterPro"/>
</dbReference>
<accession>A0AAE3K9V3</accession>
<comment type="caution">
    <text evidence="2">The sequence shown here is derived from an EMBL/GenBank/DDBJ whole genome shotgun (WGS) entry which is preliminary data.</text>
</comment>
<dbReference type="EMBL" id="JAKRVX010000011">
    <property type="protein sequence ID" value="MCL9818398.1"/>
    <property type="molecule type" value="Genomic_DNA"/>
</dbReference>
<proteinExistence type="predicted"/>
<evidence type="ECO:0000313" key="3">
    <source>
        <dbReference type="Proteomes" id="UP001203207"/>
    </source>
</evidence>
<dbReference type="SUPFAM" id="SSF53098">
    <property type="entry name" value="Ribonuclease H-like"/>
    <property type="match status" value="1"/>
</dbReference>
<keyword evidence="3" id="KW-1185">Reference proteome</keyword>
<dbReference type="AlphaFoldDB" id="A0AAE3K9V3"/>